<name>A0A9P7K157_9AGAR</name>
<comment type="caution">
    <text evidence="2">The sequence shown here is derived from an EMBL/GenBank/DDBJ whole genome shotgun (WGS) entry which is preliminary data.</text>
</comment>
<organism evidence="2 3">
    <name type="scientific">Asterophora parasitica</name>
    <dbReference type="NCBI Taxonomy" id="117018"/>
    <lineage>
        <taxon>Eukaryota</taxon>
        <taxon>Fungi</taxon>
        <taxon>Dikarya</taxon>
        <taxon>Basidiomycota</taxon>
        <taxon>Agaricomycotina</taxon>
        <taxon>Agaricomycetes</taxon>
        <taxon>Agaricomycetidae</taxon>
        <taxon>Agaricales</taxon>
        <taxon>Tricholomatineae</taxon>
        <taxon>Lyophyllaceae</taxon>
        <taxon>Asterophora</taxon>
    </lineage>
</organism>
<evidence type="ECO:0000256" key="1">
    <source>
        <dbReference type="SAM" id="MobiDB-lite"/>
    </source>
</evidence>
<dbReference type="Proteomes" id="UP000775547">
    <property type="component" value="Unassembled WGS sequence"/>
</dbReference>
<reference evidence="2" key="1">
    <citation type="submission" date="2020-07" db="EMBL/GenBank/DDBJ databases">
        <authorList>
            <person name="Nieuwenhuis M."/>
            <person name="Van De Peppel L.J.J."/>
        </authorList>
    </citation>
    <scope>NUCLEOTIDE SEQUENCE</scope>
    <source>
        <strain evidence="2">AP01</strain>
        <tissue evidence="2">Mycelium</tissue>
    </source>
</reference>
<keyword evidence="3" id="KW-1185">Reference proteome</keyword>
<feature type="non-terminal residue" evidence="2">
    <location>
        <position position="1"/>
    </location>
</feature>
<dbReference type="EMBL" id="JABCKV010004846">
    <property type="protein sequence ID" value="KAG5633626.1"/>
    <property type="molecule type" value="Genomic_DNA"/>
</dbReference>
<accession>A0A9P7K157</accession>
<feature type="region of interest" description="Disordered" evidence="1">
    <location>
        <begin position="1"/>
        <end position="99"/>
    </location>
</feature>
<protein>
    <submittedName>
        <fullName evidence="2">Uncharacterized protein</fullName>
    </submittedName>
</protein>
<dbReference type="AlphaFoldDB" id="A0A9P7K157"/>
<proteinExistence type="predicted"/>
<gene>
    <name evidence="2" type="ORF">DXG03_006887</name>
</gene>
<sequence length="99" mass="10569">PAAKEKGVARQTTLFGLPPPKPKEKEKKTANAKVKNSAIATSPDDETQTSQASDMLMSDAGTLITEPETQDDQPPGQAEAGGSVWEETQVVESQDMDVR</sequence>
<evidence type="ECO:0000313" key="3">
    <source>
        <dbReference type="Proteomes" id="UP000775547"/>
    </source>
</evidence>
<evidence type="ECO:0000313" key="2">
    <source>
        <dbReference type="EMBL" id="KAG5633626.1"/>
    </source>
</evidence>
<reference evidence="2" key="2">
    <citation type="submission" date="2021-10" db="EMBL/GenBank/DDBJ databases">
        <title>Phylogenomics reveals ancestral predisposition of the termite-cultivated fungus Termitomyces towards a domesticated lifestyle.</title>
        <authorList>
            <person name="Auxier B."/>
            <person name="Grum-Grzhimaylo A."/>
            <person name="Cardenas M.E."/>
            <person name="Lodge J.D."/>
            <person name="Laessoe T."/>
            <person name="Pedersen O."/>
            <person name="Smith M.E."/>
            <person name="Kuyper T.W."/>
            <person name="Franco-Molano E.A."/>
            <person name="Baroni T.J."/>
            <person name="Aanen D.K."/>
        </authorList>
    </citation>
    <scope>NUCLEOTIDE SEQUENCE</scope>
    <source>
        <strain evidence="2">AP01</strain>
        <tissue evidence="2">Mycelium</tissue>
    </source>
</reference>